<comment type="subcellular location">
    <subcellularLocation>
        <location evidence="1">Cell inner membrane</location>
        <topology evidence="1">Single-pass membrane protein</topology>
    </subcellularLocation>
</comment>
<dbReference type="KEGG" id="lfa:LFA_2039"/>
<reference evidence="12" key="1">
    <citation type="submission" date="2014-09" db="EMBL/GenBank/DDBJ databases">
        <authorList>
            <person name="Gomez-Valero L."/>
        </authorList>
    </citation>
    <scope>NUCLEOTIDE SEQUENCE [LARGE SCALE GENOMIC DNA]</scope>
    <source>
        <strain evidence="12">ATCC700992</strain>
    </source>
</reference>
<dbReference type="HOGENOM" id="CLU_118900_2_0_6"/>
<evidence type="ECO:0000256" key="3">
    <source>
        <dbReference type="ARBA" id="ARBA00022448"/>
    </source>
</evidence>
<evidence type="ECO:0000313" key="11">
    <source>
        <dbReference type="EMBL" id="CEG57425.1"/>
    </source>
</evidence>
<keyword evidence="4" id="KW-1003">Cell membrane</keyword>
<keyword evidence="9 10" id="KW-0472">Membrane</keyword>
<keyword evidence="6 10" id="KW-0812">Transmembrane</keyword>
<dbReference type="STRING" id="1212491.LFA_2039"/>
<dbReference type="Gene3D" id="3.30.1360.100">
    <property type="entry name" value="General secretion pathway protein M, EpsM"/>
    <property type="match status" value="1"/>
</dbReference>
<proteinExistence type="inferred from homology"/>
<evidence type="ECO:0008006" key="13">
    <source>
        <dbReference type="Google" id="ProtNLM"/>
    </source>
</evidence>
<name>A0A098G7D9_9GAMM</name>
<gene>
    <name evidence="11" type="ORF">LFA_2039</name>
</gene>
<evidence type="ECO:0000256" key="4">
    <source>
        <dbReference type="ARBA" id="ARBA00022475"/>
    </source>
</evidence>
<sequence>MKNYLSTLNEREKWMLILATLCLFIYCYYLFLYAPLANSVAQKKAQFIEKTETLAWMQKVKQEGHALKKAKQNVDNSQLLTLLATQLKDNSTLKFPYQLQQTSSGEIQLTFDAVPFQLFMTWLAKISERYTMTVKQFDVQHSDTPGVTKLMIMISATS</sequence>
<evidence type="ECO:0000313" key="12">
    <source>
        <dbReference type="Proteomes" id="UP000032430"/>
    </source>
</evidence>
<keyword evidence="5" id="KW-0997">Cell inner membrane</keyword>
<accession>A0A098G7D9</accession>
<evidence type="ECO:0000256" key="2">
    <source>
        <dbReference type="ARBA" id="ARBA00010637"/>
    </source>
</evidence>
<dbReference type="OrthoDB" id="6624834at2"/>
<protein>
    <recommendedName>
        <fullName evidence="13">General secretion pathway protein M</fullName>
    </recommendedName>
</protein>
<dbReference type="GO" id="GO:0015628">
    <property type="term" value="P:protein secretion by the type II secretion system"/>
    <property type="evidence" value="ECO:0007669"/>
    <property type="project" value="InterPro"/>
</dbReference>
<dbReference type="Pfam" id="PF04612">
    <property type="entry name" value="T2SSM"/>
    <property type="match status" value="1"/>
</dbReference>
<dbReference type="AlphaFoldDB" id="A0A098G7D9"/>
<evidence type="ECO:0000256" key="7">
    <source>
        <dbReference type="ARBA" id="ARBA00022927"/>
    </source>
</evidence>
<keyword evidence="12" id="KW-1185">Reference proteome</keyword>
<keyword evidence="8 10" id="KW-1133">Transmembrane helix</keyword>
<keyword evidence="3" id="KW-0813">Transport</keyword>
<feature type="transmembrane region" description="Helical" evidence="10">
    <location>
        <begin position="14"/>
        <end position="34"/>
    </location>
</feature>
<evidence type="ECO:0000256" key="6">
    <source>
        <dbReference type="ARBA" id="ARBA00022692"/>
    </source>
</evidence>
<organism evidence="11 12">
    <name type="scientific">Legionella fallonii LLAP-10</name>
    <dbReference type="NCBI Taxonomy" id="1212491"/>
    <lineage>
        <taxon>Bacteria</taxon>
        <taxon>Pseudomonadati</taxon>
        <taxon>Pseudomonadota</taxon>
        <taxon>Gammaproteobacteria</taxon>
        <taxon>Legionellales</taxon>
        <taxon>Legionellaceae</taxon>
        <taxon>Legionella</taxon>
    </lineage>
</organism>
<keyword evidence="7" id="KW-0653">Protein transport</keyword>
<comment type="similarity">
    <text evidence="2">Belongs to the GSP M family.</text>
</comment>
<evidence type="ECO:0000256" key="1">
    <source>
        <dbReference type="ARBA" id="ARBA00004377"/>
    </source>
</evidence>
<dbReference type="SUPFAM" id="SSF103054">
    <property type="entry name" value="General secretion pathway protein M, EpsM"/>
    <property type="match status" value="1"/>
</dbReference>
<dbReference type="Proteomes" id="UP000032430">
    <property type="component" value="Chromosome I"/>
</dbReference>
<evidence type="ECO:0000256" key="9">
    <source>
        <dbReference type="ARBA" id="ARBA00023136"/>
    </source>
</evidence>
<dbReference type="GO" id="GO:0005886">
    <property type="term" value="C:plasma membrane"/>
    <property type="evidence" value="ECO:0007669"/>
    <property type="project" value="UniProtKB-SubCell"/>
</dbReference>
<dbReference type="EMBL" id="LN614827">
    <property type="protein sequence ID" value="CEG57425.1"/>
    <property type="molecule type" value="Genomic_DNA"/>
</dbReference>
<dbReference type="InterPro" id="IPR007690">
    <property type="entry name" value="T2SS_GspM"/>
</dbReference>
<evidence type="ECO:0000256" key="8">
    <source>
        <dbReference type="ARBA" id="ARBA00022989"/>
    </source>
</evidence>
<dbReference type="GO" id="GO:0015627">
    <property type="term" value="C:type II protein secretion system complex"/>
    <property type="evidence" value="ECO:0007669"/>
    <property type="project" value="InterPro"/>
</dbReference>
<evidence type="ECO:0000256" key="5">
    <source>
        <dbReference type="ARBA" id="ARBA00022519"/>
    </source>
</evidence>
<dbReference type="InterPro" id="IPR023229">
    <property type="entry name" value="T2SS_M_periplasmic_sf"/>
</dbReference>
<evidence type="ECO:0000256" key="10">
    <source>
        <dbReference type="SAM" id="Phobius"/>
    </source>
</evidence>
<dbReference type="RefSeq" id="WP_045095930.1">
    <property type="nucleotide sequence ID" value="NZ_LN614827.1"/>
</dbReference>